<organism evidence="7 8">
    <name type="scientific">Alienimonas chondri</name>
    <dbReference type="NCBI Taxonomy" id="2681879"/>
    <lineage>
        <taxon>Bacteria</taxon>
        <taxon>Pseudomonadati</taxon>
        <taxon>Planctomycetota</taxon>
        <taxon>Planctomycetia</taxon>
        <taxon>Planctomycetales</taxon>
        <taxon>Planctomycetaceae</taxon>
        <taxon>Alienimonas</taxon>
    </lineage>
</organism>
<dbReference type="SUPFAM" id="SSF55120">
    <property type="entry name" value="Pseudouridine synthase"/>
    <property type="match status" value="1"/>
</dbReference>
<dbReference type="PROSITE" id="PS50984">
    <property type="entry name" value="TRUD"/>
    <property type="match status" value="1"/>
</dbReference>
<dbReference type="Gene3D" id="3.30.2350.20">
    <property type="entry name" value="TruD, catalytic domain"/>
    <property type="match status" value="1"/>
</dbReference>
<evidence type="ECO:0000256" key="5">
    <source>
        <dbReference type="SAM" id="MobiDB-lite"/>
    </source>
</evidence>
<accession>A0ABX1VG17</accession>
<dbReference type="EMBL" id="WTPX01000118">
    <property type="protein sequence ID" value="NNJ27069.1"/>
    <property type="molecule type" value="Genomic_DNA"/>
</dbReference>
<protein>
    <recommendedName>
        <fullName evidence="4">tRNA pseudouridine synthase D</fullName>
        <ecNumber evidence="4">5.4.99.27</ecNumber>
    </recommendedName>
    <alternativeName>
        <fullName evidence="4">tRNA pseudouridine(13) synthase</fullName>
    </alternativeName>
    <alternativeName>
        <fullName evidence="4">tRNA pseudouridylate synthase D</fullName>
    </alternativeName>
    <alternativeName>
        <fullName evidence="4">tRNA-uridine isomerase D</fullName>
    </alternativeName>
</protein>
<proteinExistence type="inferred from homology"/>
<evidence type="ECO:0000256" key="3">
    <source>
        <dbReference type="ARBA" id="ARBA00023235"/>
    </source>
</evidence>
<dbReference type="Pfam" id="PF01142">
    <property type="entry name" value="TruD"/>
    <property type="match status" value="2"/>
</dbReference>
<dbReference type="HAMAP" id="MF_01082">
    <property type="entry name" value="TruD"/>
    <property type="match status" value="1"/>
</dbReference>
<name>A0ABX1VG17_9PLAN</name>
<dbReference type="InterPro" id="IPR050170">
    <property type="entry name" value="TruD_pseudoU_synthase"/>
</dbReference>
<comment type="catalytic activity">
    <reaction evidence="4">
        <text>uridine(13) in tRNA = pseudouridine(13) in tRNA</text>
        <dbReference type="Rhea" id="RHEA:42540"/>
        <dbReference type="Rhea" id="RHEA-COMP:10105"/>
        <dbReference type="Rhea" id="RHEA-COMP:10106"/>
        <dbReference type="ChEBI" id="CHEBI:65314"/>
        <dbReference type="ChEBI" id="CHEBI:65315"/>
        <dbReference type="EC" id="5.4.99.27"/>
    </reaction>
</comment>
<feature type="active site" description="Nucleophile" evidence="4">
    <location>
        <position position="84"/>
    </location>
</feature>
<dbReference type="GO" id="GO:0160150">
    <property type="term" value="F:tRNA pseudouridine(13) synthase activity"/>
    <property type="evidence" value="ECO:0007669"/>
    <property type="project" value="UniProtKB-EC"/>
</dbReference>
<dbReference type="InterPro" id="IPR001656">
    <property type="entry name" value="PsdUridine_synth_TruD"/>
</dbReference>
<evidence type="ECO:0000256" key="4">
    <source>
        <dbReference type="HAMAP-Rule" id="MF_01082"/>
    </source>
</evidence>
<keyword evidence="3 4" id="KW-0413">Isomerase</keyword>
<comment type="caution">
    <text evidence="7">The sequence shown here is derived from an EMBL/GenBank/DDBJ whole genome shotgun (WGS) entry which is preliminary data.</text>
</comment>
<sequence length="371" mass="39757">MIDVTSPRPVPRLHADLPGVGGSVKTEPDDFRVSEVPAYEPCGEGPHLYLRVRKTDVSAEALTAHIARTLGVGKRDIGVAGLKDRRAVTEQWVSVPATAAPRVDEANAAGVEILESRRHTNKLKTGHLRGNRFDVLLRGTVADAAERAAPIAERLRTTGFANAFGTQRFGKGGSTLSLGYALLRGEKTDRDVPRKRRAFLVRLALSAAQSDLFNACLADRISDRSAGTVSPGDVMQVRGSGGLFVVPDLPMKHELAEEQTRVDADETAVTGPIFGPRMKQPTGEPARREAAILADSGLPDDAFRRFAKLTPGTRRPYLVRPADLSIAPADLSAGEDGAGTSGLRVRFFLPAGSYATVLLRELIGDESNPET</sequence>
<dbReference type="InterPro" id="IPR020119">
    <property type="entry name" value="PsdUridine_synth_TruD_CS"/>
</dbReference>
<comment type="similarity">
    <text evidence="1 4">Belongs to the pseudouridine synthase TruD family.</text>
</comment>
<keyword evidence="8" id="KW-1185">Reference proteome</keyword>
<dbReference type="Gene3D" id="3.30.2340.10">
    <property type="entry name" value="TruD, insertion domain"/>
    <property type="match status" value="1"/>
</dbReference>
<dbReference type="PANTHER" id="PTHR47811:SF1">
    <property type="entry name" value="TRNA PSEUDOURIDINE SYNTHASE D"/>
    <property type="match status" value="1"/>
</dbReference>
<dbReference type="PROSITE" id="PS01268">
    <property type="entry name" value="UPF0024"/>
    <property type="match status" value="1"/>
</dbReference>
<feature type="domain" description="TRUD" evidence="6">
    <location>
        <begin position="159"/>
        <end position="319"/>
    </location>
</feature>
<dbReference type="RefSeq" id="WP_171188732.1">
    <property type="nucleotide sequence ID" value="NZ_WTPX01000118.1"/>
</dbReference>
<dbReference type="EC" id="5.4.99.27" evidence="4"/>
<reference evidence="7 8" key="1">
    <citation type="journal article" date="2020" name="Syst. Appl. Microbiol.">
        <title>Alienimonas chondri sp. nov., a novel planctomycete isolated from the biofilm of the red alga Chondrus crispus.</title>
        <authorList>
            <person name="Vitorino I."/>
            <person name="Albuquerque L."/>
            <person name="Wiegand S."/>
            <person name="Kallscheuer N."/>
            <person name="da Costa M.S."/>
            <person name="Lobo-da-Cunha A."/>
            <person name="Jogler C."/>
            <person name="Lage O.M."/>
        </authorList>
    </citation>
    <scope>NUCLEOTIDE SEQUENCE [LARGE SCALE GENOMIC DNA]</scope>
    <source>
        <strain evidence="7 8">LzC2</strain>
    </source>
</reference>
<dbReference type="Proteomes" id="UP000609651">
    <property type="component" value="Unassembled WGS sequence"/>
</dbReference>
<evidence type="ECO:0000313" key="8">
    <source>
        <dbReference type="Proteomes" id="UP000609651"/>
    </source>
</evidence>
<comment type="function">
    <text evidence="4">Responsible for synthesis of pseudouridine from uracil-13 in transfer RNAs.</text>
</comment>
<dbReference type="InterPro" id="IPR020103">
    <property type="entry name" value="PsdUridine_synth_cat_dom_sf"/>
</dbReference>
<evidence type="ECO:0000256" key="2">
    <source>
        <dbReference type="ARBA" id="ARBA00022694"/>
    </source>
</evidence>
<dbReference type="InterPro" id="IPR043165">
    <property type="entry name" value="TruD_insert_sf"/>
</dbReference>
<gene>
    <name evidence="4 7" type="primary">truD</name>
    <name evidence="7" type="ORF">LzC2_31660</name>
</gene>
<dbReference type="InterPro" id="IPR042214">
    <property type="entry name" value="TruD_catalytic"/>
</dbReference>
<keyword evidence="2 4" id="KW-0819">tRNA processing</keyword>
<dbReference type="InterPro" id="IPR011760">
    <property type="entry name" value="PsdUridine_synth_TruD_insert"/>
</dbReference>
<evidence type="ECO:0000313" key="7">
    <source>
        <dbReference type="EMBL" id="NNJ27069.1"/>
    </source>
</evidence>
<dbReference type="PANTHER" id="PTHR47811">
    <property type="entry name" value="TRNA PSEUDOURIDINE SYNTHASE D"/>
    <property type="match status" value="1"/>
</dbReference>
<evidence type="ECO:0000256" key="1">
    <source>
        <dbReference type="ARBA" id="ARBA00007953"/>
    </source>
</evidence>
<evidence type="ECO:0000259" key="6">
    <source>
        <dbReference type="PROSITE" id="PS50984"/>
    </source>
</evidence>
<feature type="region of interest" description="Disordered" evidence="5">
    <location>
        <begin position="1"/>
        <end position="28"/>
    </location>
</feature>